<accession>A0A183A996</accession>
<reference evidence="2 3" key="2">
    <citation type="submission" date="2018-11" db="EMBL/GenBank/DDBJ databases">
        <authorList>
            <consortium name="Pathogen Informatics"/>
        </authorList>
    </citation>
    <scope>NUCLEOTIDE SEQUENCE [LARGE SCALE GENOMIC DNA]</scope>
    <source>
        <strain evidence="2 3">Egypt</strain>
    </source>
</reference>
<dbReference type="AlphaFoldDB" id="A0A183A996"/>
<evidence type="ECO:0000256" key="1">
    <source>
        <dbReference type="SAM" id="MobiDB-lite"/>
    </source>
</evidence>
<dbReference type="EMBL" id="UZAN01040473">
    <property type="protein sequence ID" value="VDP69781.1"/>
    <property type="molecule type" value="Genomic_DNA"/>
</dbReference>
<sequence>MNRRHARKSKDRKPQNLSPFQGRVKEEEPRKAEEELSNLMTDEMDDLVEEELLSEADLMTMLQADMTDEWDVMNVDRYSRKKSTRQNKARHKSRKRRYTFTSDSYIVNTEPLGLMQHLTLSDAHALTMGLPTAEGRACVRRLFGLLLSECAPKAIYRKYIKDHQIVLDLSQLNISHYYG</sequence>
<feature type="compositionally biased region" description="Basic residues" evidence="1">
    <location>
        <begin position="1"/>
        <end position="11"/>
    </location>
</feature>
<proteinExistence type="predicted"/>
<organism evidence="4">
    <name type="scientific">Echinostoma caproni</name>
    <dbReference type="NCBI Taxonomy" id="27848"/>
    <lineage>
        <taxon>Eukaryota</taxon>
        <taxon>Metazoa</taxon>
        <taxon>Spiralia</taxon>
        <taxon>Lophotrochozoa</taxon>
        <taxon>Platyhelminthes</taxon>
        <taxon>Trematoda</taxon>
        <taxon>Digenea</taxon>
        <taxon>Plagiorchiida</taxon>
        <taxon>Echinostomata</taxon>
        <taxon>Echinostomatoidea</taxon>
        <taxon>Echinostomatidae</taxon>
        <taxon>Echinostoma</taxon>
    </lineage>
</organism>
<reference evidence="4" key="1">
    <citation type="submission" date="2016-06" db="UniProtKB">
        <authorList>
            <consortium name="WormBaseParasite"/>
        </authorList>
    </citation>
    <scope>IDENTIFICATION</scope>
</reference>
<keyword evidence="3" id="KW-1185">Reference proteome</keyword>
<protein>
    <submittedName>
        <fullName evidence="4">BRF1 domain-containing protein</fullName>
    </submittedName>
</protein>
<dbReference type="OrthoDB" id="6264373at2759"/>
<dbReference type="Proteomes" id="UP000272942">
    <property type="component" value="Unassembled WGS sequence"/>
</dbReference>
<feature type="compositionally biased region" description="Basic and acidic residues" evidence="1">
    <location>
        <begin position="23"/>
        <end position="34"/>
    </location>
</feature>
<feature type="region of interest" description="Disordered" evidence="1">
    <location>
        <begin position="1"/>
        <end position="34"/>
    </location>
</feature>
<evidence type="ECO:0000313" key="2">
    <source>
        <dbReference type="EMBL" id="VDP69781.1"/>
    </source>
</evidence>
<name>A0A183A996_9TREM</name>
<evidence type="ECO:0000313" key="4">
    <source>
        <dbReference type="WBParaSite" id="ECPE_0000353401-mRNA-1"/>
    </source>
</evidence>
<gene>
    <name evidence="2" type="ORF">ECPE_LOCUS3531</name>
</gene>
<dbReference type="WBParaSite" id="ECPE_0000353401-mRNA-1">
    <property type="protein sequence ID" value="ECPE_0000353401-mRNA-1"/>
    <property type="gene ID" value="ECPE_0000353401"/>
</dbReference>
<evidence type="ECO:0000313" key="3">
    <source>
        <dbReference type="Proteomes" id="UP000272942"/>
    </source>
</evidence>